<protein>
    <submittedName>
        <fullName evidence="2">Uncharacterized protein</fullName>
    </submittedName>
</protein>
<evidence type="ECO:0000313" key="2">
    <source>
        <dbReference type="EMBL" id="KAG2304324.1"/>
    </source>
</evidence>
<feature type="compositionally biased region" description="Low complexity" evidence="1">
    <location>
        <begin position="1"/>
        <end position="16"/>
    </location>
</feature>
<comment type="caution">
    <text evidence="2">The sequence shown here is derived from an EMBL/GenBank/DDBJ whole genome shotgun (WGS) entry which is preliminary data.</text>
</comment>
<accession>A0A8X7SC07</accession>
<dbReference type="EMBL" id="JAAMPC010000007">
    <property type="protein sequence ID" value="KAG2304324.1"/>
    <property type="molecule type" value="Genomic_DNA"/>
</dbReference>
<evidence type="ECO:0000256" key="1">
    <source>
        <dbReference type="SAM" id="MobiDB-lite"/>
    </source>
</evidence>
<gene>
    <name evidence="2" type="ORF">Bca52824_032975</name>
</gene>
<feature type="region of interest" description="Disordered" evidence="1">
    <location>
        <begin position="1"/>
        <end position="35"/>
    </location>
</feature>
<dbReference type="Proteomes" id="UP000886595">
    <property type="component" value="Unassembled WGS sequence"/>
</dbReference>
<organism evidence="2 3">
    <name type="scientific">Brassica carinata</name>
    <name type="common">Ethiopian mustard</name>
    <name type="synonym">Abyssinian cabbage</name>
    <dbReference type="NCBI Taxonomy" id="52824"/>
    <lineage>
        <taxon>Eukaryota</taxon>
        <taxon>Viridiplantae</taxon>
        <taxon>Streptophyta</taxon>
        <taxon>Embryophyta</taxon>
        <taxon>Tracheophyta</taxon>
        <taxon>Spermatophyta</taxon>
        <taxon>Magnoliopsida</taxon>
        <taxon>eudicotyledons</taxon>
        <taxon>Gunneridae</taxon>
        <taxon>Pentapetalae</taxon>
        <taxon>rosids</taxon>
        <taxon>malvids</taxon>
        <taxon>Brassicales</taxon>
        <taxon>Brassicaceae</taxon>
        <taxon>Brassiceae</taxon>
        <taxon>Brassica</taxon>
    </lineage>
</organism>
<proteinExistence type="predicted"/>
<dbReference type="AlphaFoldDB" id="A0A8X7SC07"/>
<evidence type="ECO:0000313" key="3">
    <source>
        <dbReference type="Proteomes" id="UP000886595"/>
    </source>
</evidence>
<keyword evidence="3" id="KW-1185">Reference proteome</keyword>
<sequence>MTPSTPLRSSTSRKTTACSDTRRQQELQTPSSKRISKALKSQVLHMSPDLDAQERDKGTPFTALKADSSACKHTDHASSLQPSQSIPETELLTCEDISGGDSWNRATSQAEQVKMVKIASAFGDNNACEFEDSWGCQPSSFHLSGSASLGTMNYANSYLMVSLKIVPIVSTRPSLCPDASSLSLGILLNLSATSALRNF</sequence>
<name>A0A8X7SC07_BRACI</name>
<reference evidence="2 3" key="1">
    <citation type="submission" date="2020-02" db="EMBL/GenBank/DDBJ databases">
        <authorList>
            <person name="Ma Q."/>
            <person name="Huang Y."/>
            <person name="Song X."/>
            <person name="Pei D."/>
        </authorList>
    </citation>
    <scope>NUCLEOTIDE SEQUENCE [LARGE SCALE GENOMIC DNA]</scope>
    <source>
        <strain evidence="2">Sxm20200214</strain>
        <tissue evidence="2">Leaf</tissue>
    </source>
</reference>